<proteinExistence type="predicted"/>
<evidence type="ECO:0000313" key="2">
    <source>
        <dbReference type="Proteomes" id="UP001152049"/>
    </source>
</evidence>
<dbReference type="AlphaFoldDB" id="A0A9W8S235"/>
<evidence type="ECO:0000313" key="1">
    <source>
        <dbReference type="EMBL" id="KAJ4264462.1"/>
    </source>
</evidence>
<sequence>MIPVVAGEADQLVEWKPLLLLNKSLLGSAFVRSIIIRSPSNITSKSGKRFPLELWLDILDFVTTRSQPDQYTLVQPNYIKTNYNGVKDLVCRKIRRWEAFGYLKDNDHFVAAEFFLAKPDTPLPGYDNPFGTPETRQYGPYVTIPIDMLSHGTKFLWVKLTVPDVIKYLEDGDCRICRGGHTIGRGFCGPGIAGRFLSLEVQTTGGKPLNMICPLCVGPVHALDSLYIQAGKRALVSERYRAWEMQRLQQLGFVVGPVTLRMSLPWEAAGQE</sequence>
<reference evidence="1" key="1">
    <citation type="submission" date="2022-09" db="EMBL/GenBank/DDBJ databases">
        <title>Fusarium specimens isolated from Avocado Roots.</title>
        <authorList>
            <person name="Stajich J."/>
            <person name="Roper C."/>
            <person name="Heimlech-Rivalta G."/>
        </authorList>
    </citation>
    <scope>NUCLEOTIDE SEQUENCE</scope>
    <source>
        <strain evidence="1">CF00136</strain>
    </source>
</reference>
<gene>
    <name evidence="1" type="ORF">NW762_005662</name>
</gene>
<dbReference type="Proteomes" id="UP001152049">
    <property type="component" value="Unassembled WGS sequence"/>
</dbReference>
<keyword evidence="2" id="KW-1185">Reference proteome</keyword>
<dbReference type="EMBL" id="JAOQAZ010000008">
    <property type="protein sequence ID" value="KAJ4264462.1"/>
    <property type="molecule type" value="Genomic_DNA"/>
</dbReference>
<name>A0A9W8S235_9HYPO</name>
<accession>A0A9W8S235</accession>
<organism evidence="1 2">
    <name type="scientific">Fusarium torreyae</name>
    <dbReference type="NCBI Taxonomy" id="1237075"/>
    <lineage>
        <taxon>Eukaryota</taxon>
        <taxon>Fungi</taxon>
        <taxon>Dikarya</taxon>
        <taxon>Ascomycota</taxon>
        <taxon>Pezizomycotina</taxon>
        <taxon>Sordariomycetes</taxon>
        <taxon>Hypocreomycetidae</taxon>
        <taxon>Hypocreales</taxon>
        <taxon>Nectriaceae</taxon>
        <taxon>Fusarium</taxon>
    </lineage>
</organism>
<protein>
    <submittedName>
        <fullName evidence="1">Uncharacterized protein</fullName>
    </submittedName>
</protein>
<comment type="caution">
    <text evidence="1">The sequence shown here is derived from an EMBL/GenBank/DDBJ whole genome shotgun (WGS) entry which is preliminary data.</text>
</comment>
<dbReference type="OrthoDB" id="4501419at2759"/>